<reference evidence="3" key="1">
    <citation type="journal article" date="2022" name="Int. J. Syst. Evol. Microbiol.">
        <title>Anaeromyxobacter oryzae sp. nov., Anaeromyxobacter diazotrophicus sp. nov. and Anaeromyxobacter paludicola sp. nov., isolated from paddy soils.</title>
        <authorList>
            <person name="Itoh H."/>
            <person name="Xu Z."/>
            <person name="Mise K."/>
            <person name="Masuda Y."/>
            <person name="Ushijima N."/>
            <person name="Hayakawa C."/>
            <person name="Shiratori Y."/>
            <person name="Senoo K."/>
        </authorList>
    </citation>
    <scope>NUCLEOTIDE SEQUENCE [LARGE SCALE GENOMIC DNA]</scope>
    <source>
        <strain evidence="3">Red630</strain>
    </source>
</reference>
<keyword evidence="1" id="KW-0812">Transmembrane</keyword>
<feature type="transmembrane region" description="Helical" evidence="1">
    <location>
        <begin position="210"/>
        <end position="230"/>
    </location>
</feature>
<feature type="transmembrane region" description="Helical" evidence="1">
    <location>
        <begin position="289"/>
        <end position="310"/>
    </location>
</feature>
<organism evidence="2 3">
    <name type="scientific">Anaeromyxobacter paludicola</name>
    <dbReference type="NCBI Taxonomy" id="2918171"/>
    <lineage>
        <taxon>Bacteria</taxon>
        <taxon>Pseudomonadati</taxon>
        <taxon>Myxococcota</taxon>
        <taxon>Myxococcia</taxon>
        <taxon>Myxococcales</taxon>
        <taxon>Cystobacterineae</taxon>
        <taxon>Anaeromyxobacteraceae</taxon>
        <taxon>Anaeromyxobacter</taxon>
    </lineage>
</organism>
<feature type="transmembrane region" description="Helical" evidence="1">
    <location>
        <begin position="141"/>
        <end position="161"/>
    </location>
</feature>
<dbReference type="Proteomes" id="UP001162734">
    <property type="component" value="Chromosome"/>
</dbReference>
<feature type="transmembrane region" description="Helical" evidence="1">
    <location>
        <begin position="91"/>
        <end position="111"/>
    </location>
</feature>
<protein>
    <recommendedName>
        <fullName evidence="4">Glycosyltransferase RgtA/B/C/D-like domain-containing protein</fullName>
    </recommendedName>
</protein>
<evidence type="ECO:0000256" key="1">
    <source>
        <dbReference type="SAM" id="Phobius"/>
    </source>
</evidence>
<evidence type="ECO:0008006" key="4">
    <source>
        <dbReference type="Google" id="ProtNLM"/>
    </source>
</evidence>
<feature type="transmembrane region" description="Helical" evidence="1">
    <location>
        <begin position="355"/>
        <end position="373"/>
    </location>
</feature>
<dbReference type="EMBL" id="AP025592">
    <property type="protein sequence ID" value="BDG10408.1"/>
    <property type="molecule type" value="Genomic_DNA"/>
</dbReference>
<gene>
    <name evidence="2" type="ORF">AMPC_35210</name>
</gene>
<keyword evidence="1" id="KW-1133">Transmembrane helix</keyword>
<sequence>MAAASPAPRWLLPFATAAVLAGAALRLAWPQDMEWKGDEQAMYALASDLAHGGPLPWVGLGSGVGTRNPGMSVWVFGALHRLFHVRTPVDLGRAVMVLDAAALVGLLAFALTRRREEQEGWAWAATLGALNPGAVLLQRKIWAQSVLPLPTLAFLAAFAWRRTLAGAFLWGLLGACLGQIHMSGFFFAGGIALWTALLDRGRRAEEKRPVRWGAWLAGSVLGALPLVPWARAALLAPGGAPARQLANAQELGFWRDWLLDLGGLQLRYTLRGDYLRFLAGPRLLGWPTYGAAAAQAALLTVAVAALLLGARGLLRGASLRGRLLSASTSSLAQNGAFVVMGLAITLAGIKFRPHYLLVAFPLTYLWFARLALWHALGRRLLVATCALYLALSGAFLFYVHTHGGAPGGEYGRSWSAQQR</sequence>
<feature type="transmembrane region" description="Helical" evidence="1">
    <location>
        <begin position="380"/>
        <end position="399"/>
    </location>
</feature>
<feature type="transmembrane region" description="Helical" evidence="1">
    <location>
        <begin position="331"/>
        <end position="349"/>
    </location>
</feature>
<feature type="transmembrane region" description="Helical" evidence="1">
    <location>
        <begin position="167"/>
        <end position="198"/>
    </location>
</feature>
<keyword evidence="3" id="KW-1185">Reference proteome</keyword>
<proteinExistence type="predicted"/>
<dbReference type="RefSeq" id="WP_248342886.1">
    <property type="nucleotide sequence ID" value="NZ_AP025592.1"/>
</dbReference>
<accession>A0ABN6NEG6</accession>
<evidence type="ECO:0000313" key="3">
    <source>
        <dbReference type="Proteomes" id="UP001162734"/>
    </source>
</evidence>
<name>A0ABN6NEG6_9BACT</name>
<keyword evidence="1" id="KW-0472">Membrane</keyword>
<evidence type="ECO:0000313" key="2">
    <source>
        <dbReference type="EMBL" id="BDG10408.1"/>
    </source>
</evidence>